<dbReference type="RefSeq" id="WP_053551520.1">
    <property type="nucleotide sequence ID" value="NZ_CP010802.1"/>
</dbReference>
<dbReference type="NCBIfam" id="NF006667">
    <property type="entry name" value="PRK09212.1"/>
    <property type="match status" value="1"/>
</dbReference>
<dbReference type="FunFam" id="3.40.50.920:FF:000001">
    <property type="entry name" value="Pyruvate dehydrogenase E1 beta subunit"/>
    <property type="match status" value="1"/>
</dbReference>
<organism evidence="5 6">
    <name type="scientific">Desulfuromonas soudanensis</name>
    <dbReference type="NCBI Taxonomy" id="1603606"/>
    <lineage>
        <taxon>Bacteria</taxon>
        <taxon>Pseudomonadati</taxon>
        <taxon>Thermodesulfobacteriota</taxon>
        <taxon>Desulfuromonadia</taxon>
        <taxon>Desulfuromonadales</taxon>
        <taxon>Desulfuromonadaceae</taxon>
        <taxon>Desulfuromonas</taxon>
    </lineage>
</organism>
<evidence type="ECO:0000259" key="4">
    <source>
        <dbReference type="SMART" id="SM00861"/>
    </source>
</evidence>
<dbReference type="STRING" id="1603606.DSOUD_2780"/>
<accession>A0A0M5ILG5</accession>
<dbReference type="FunFam" id="3.40.50.970:FF:000001">
    <property type="entry name" value="Pyruvate dehydrogenase E1 beta subunit"/>
    <property type="match status" value="1"/>
</dbReference>
<evidence type="ECO:0000313" key="5">
    <source>
        <dbReference type="EMBL" id="ALC17518.1"/>
    </source>
</evidence>
<dbReference type="AlphaFoldDB" id="A0A0M5ILG5"/>
<evidence type="ECO:0000256" key="3">
    <source>
        <dbReference type="ARBA" id="ARBA00023052"/>
    </source>
</evidence>
<dbReference type="Proteomes" id="UP000057158">
    <property type="component" value="Chromosome"/>
</dbReference>
<comment type="cofactor">
    <cofactor evidence="1">
        <name>thiamine diphosphate</name>
        <dbReference type="ChEBI" id="CHEBI:58937"/>
    </cofactor>
</comment>
<name>A0A0M5ILG5_9BACT</name>
<dbReference type="SMART" id="SM00861">
    <property type="entry name" value="Transket_pyr"/>
    <property type="match status" value="1"/>
</dbReference>
<dbReference type="CDD" id="cd07036">
    <property type="entry name" value="TPP_PYR_E1-PDHc-beta_like"/>
    <property type="match status" value="1"/>
</dbReference>
<dbReference type="SUPFAM" id="SSF52518">
    <property type="entry name" value="Thiamin diphosphate-binding fold (THDP-binding)"/>
    <property type="match status" value="1"/>
</dbReference>
<evidence type="ECO:0000256" key="1">
    <source>
        <dbReference type="ARBA" id="ARBA00001964"/>
    </source>
</evidence>
<protein>
    <submittedName>
        <fullName evidence="5">Pyruvate/2-oxoglutarate/acetoin dehydrogenase complex, dehydrogenase (E1) component</fullName>
    </submittedName>
</protein>
<keyword evidence="3" id="KW-0786">Thiamine pyrophosphate</keyword>
<evidence type="ECO:0000313" key="6">
    <source>
        <dbReference type="Proteomes" id="UP000057158"/>
    </source>
</evidence>
<evidence type="ECO:0000256" key="2">
    <source>
        <dbReference type="ARBA" id="ARBA00023002"/>
    </source>
</evidence>
<dbReference type="InterPro" id="IPR009014">
    <property type="entry name" value="Transketo_C/PFOR_II"/>
</dbReference>
<keyword evidence="5" id="KW-0670">Pyruvate</keyword>
<dbReference type="InterPro" id="IPR029061">
    <property type="entry name" value="THDP-binding"/>
</dbReference>
<dbReference type="EMBL" id="CP010802">
    <property type="protein sequence ID" value="ALC17518.1"/>
    <property type="molecule type" value="Genomic_DNA"/>
</dbReference>
<dbReference type="PANTHER" id="PTHR43257:SF2">
    <property type="entry name" value="PYRUVATE DEHYDROGENASE E1 COMPONENT SUBUNIT BETA"/>
    <property type="match status" value="1"/>
</dbReference>
<proteinExistence type="predicted"/>
<reference evidence="5 6" key="1">
    <citation type="submission" date="2015-07" db="EMBL/GenBank/DDBJ databases">
        <title>Isolation and Genomic Characterization of a Novel Halophilic Metal-Reducing Deltaproteobacterium from the Deep Subsurface.</title>
        <authorList>
            <person name="Badalamenti J.P."/>
            <person name="Summers Z.M."/>
            <person name="Gralnick J.A."/>
            <person name="Bond D.R."/>
        </authorList>
    </citation>
    <scope>NUCLEOTIDE SEQUENCE [LARGE SCALE GENOMIC DNA]</scope>
    <source>
        <strain evidence="5 6">WTL</strain>
    </source>
</reference>
<keyword evidence="6" id="KW-1185">Reference proteome</keyword>
<dbReference type="KEGG" id="des:DSOUD_2780"/>
<dbReference type="Gene3D" id="3.40.50.970">
    <property type="match status" value="1"/>
</dbReference>
<keyword evidence="2" id="KW-0560">Oxidoreductase</keyword>
<dbReference type="InterPro" id="IPR005475">
    <property type="entry name" value="Transketolase-like_Pyr-bd"/>
</dbReference>
<dbReference type="PANTHER" id="PTHR43257">
    <property type="entry name" value="PYRUVATE DEHYDROGENASE E1 COMPONENT BETA SUBUNIT"/>
    <property type="match status" value="1"/>
</dbReference>
<dbReference type="Gene3D" id="3.40.50.920">
    <property type="match status" value="1"/>
</dbReference>
<dbReference type="GO" id="GO:0016491">
    <property type="term" value="F:oxidoreductase activity"/>
    <property type="evidence" value="ECO:0007669"/>
    <property type="project" value="UniProtKB-KW"/>
</dbReference>
<dbReference type="OrthoDB" id="9780894at2"/>
<dbReference type="InterPro" id="IPR033248">
    <property type="entry name" value="Transketolase_C"/>
</dbReference>
<dbReference type="PATRIC" id="fig|1603606.3.peg.3011"/>
<sequence>MPEITCREALNQALHEEMERDETVFVLGEDVGLYEGSFKVTKGLLAKFGDKRVIDTPISEAGIVGMACGAAMTGLRPIVELMTINFSIVALDQIMNHAAVARYMFGGQVAVPLTIRTPGGAGHQLGAQHSHSLEALFLHCPGLRVIVPSVPADAKGLLKSAIRSQDPVMFIEHEGLYAVKGEVPAGEYTIPLGRADIKREGRDLTLVTLSRMVYVCLEAAEELAKEGIEVEVLDLRALNPLDMKAVLDSVRKTRRAVTVEESWLTGGWGGEIAARIMEEAFDDLDAPVLRVGGADVPMPYNKALEKAAIPDAAQVAARVRELF</sequence>
<dbReference type="Pfam" id="PF02780">
    <property type="entry name" value="Transketolase_C"/>
    <property type="match status" value="1"/>
</dbReference>
<gene>
    <name evidence="5" type="primary">pdhB</name>
    <name evidence="5" type="ORF">DSOUD_2780</name>
</gene>
<dbReference type="Pfam" id="PF02779">
    <property type="entry name" value="Transket_pyr"/>
    <property type="match status" value="1"/>
</dbReference>
<feature type="domain" description="Transketolase-like pyrimidine-binding" evidence="4">
    <location>
        <begin position="4"/>
        <end position="179"/>
    </location>
</feature>
<dbReference type="SUPFAM" id="SSF52922">
    <property type="entry name" value="TK C-terminal domain-like"/>
    <property type="match status" value="1"/>
</dbReference>